<reference evidence="1" key="2">
    <citation type="journal article" date="2015" name="Data Brief">
        <title>Shoot transcriptome of the giant reed, Arundo donax.</title>
        <authorList>
            <person name="Barrero R.A."/>
            <person name="Guerrero F.D."/>
            <person name="Moolhuijzen P."/>
            <person name="Goolsby J.A."/>
            <person name="Tidwell J."/>
            <person name="Bellgard S.E."/>
            <person name="Bellgard M.I."/>
        </authorList>
    </citation>
    <scope>NUCLEOTIDE SEQUENCE</scope>
    <source>
        <tissue evidence="1">Shoot tissue taken approximately 20 cm above the soil surface</tissue>
    </source>
</reference>
<organism evidence="1">
    <name type="scientific">Arundo donax</name>
    <name type="common">Giant reed</name>
    <name type="synonym">Donax arundinaceus</name>
    <dbReference type="NCBI Taxonomy" id="35708"/>
    <lineage>
        <taxon>Eukaryota</taxon>
        <taxon>Viridiplantae</taxon>
        <taxon>Streptophyta</taxon>
        <taxon>Embryophyta</taxon>
        <taxon>Tracheophyta</taxon>
        <taxon>Spermatophyta</taxon>
        <taxon>Magnoliopsida</taxon>
        <taxon>Liliopsida</taxon>
        <taxon>Poales</taxon>
        <taxon>Poaceae</taxon>
        <taxon>PACMAD clade</taxon>
        <taxon>Arundinoideae</taxon>
        <taxon>Arundineae</taxon>
        <taxon>Arundo</taxon>
    </lineage>
</organism>
<dbReference type="EMBL" id="GBRH01180343">
    <property type="protein sequence ID" value="JAE17553.1"/>
    <property type="molecule type" value="Transcribed_RNA"/>
</dbReference>
<proteinExistence type="predicted"/>
<evidence type="ECO:0000313" key="1">
    <source>
        <dbReference type="EMBL" id="JAE17553.1"/>
    </source>
</evidence>
<sequence length="40" mass="4736">MWVHDSRCRWSMRIKNCSISIITTRRRCMSVMSSGRKGFA</sequence>
<dbReference type="AlphaFoldDB" id="A0A0A9GA64"/>
<protein>
    <submittedName>
        <fullName evidence="1">Uncharacterized protein</fullName>
    </submittedName>
</protein>
<reference evidence="1" key="1">
    <citation type="submission" date="2014-09" db="EMBL/GenBank/DDBJ databases">
        <authorList>
            <person name="Magalhaes I.L.F."/>
            <person name="Oliveira U."/>
            <person name="Santos F.R."/>
            <person name="Vidigal T.H.D.A."/>
            <person name="Brescovit A.D."/>
            <person name="Santos A.J."/>
        </authorList>
    </citation>
    <scope>NUCLEOTIDE SEQUENCE</scope>
    <source>
        <tissue evidence="1">Shoot tissue taken approximately 20 cm above the soil surface</tissue>
    </source>
</reference>
<name>A0A0A9GA64_ARUDO</name>
<accession>A0A0A9GA64</accession>